<organism evidence="7">
    <name type="scientific">Rheinheimera sp. BAL341</name>
    <dbReference type="NCBI Taxonomy" id="1708203"/>
    <lineage>
        <taxon>Bacteria</taxon>
        <taxon>Pseudomonadati</taxon>
        <taxon>Pseudomonadota</taxon>
        <taxon>Gammaproteobacteria</taxon>
        <taxon>Chromatiales</taxon>
        <taxon>Chromatiaceae</taxon>
        <taxon>Rheinheimera</taxon>
    </lineage>
</organism>
<dbReference type="EMBL" id="CAAJGR010000007">
    <property type="protein sequence ID" value="VHO05856.1"/>
    <property type="molecule type" value="Genomic_DNA"/>
</dbReference>
<keyword evidence="6" id="KW-0479">Metal-binding</keyword>
<dbReference type="InterPro" id="IPR043146">
    <property type="entry name" value="Penicillin_amidase_N_B-knob"/>
</dbReference>
<evidence type="ECO:0000256" key="6">
    <source>
        <dbReference type="PIRSR" id="PIRSR001227-2"/>
    </source>
</evidence>
<keyword evidence="3" id="KW-0865">Zymogen</keyword>
<dbReference type="AlphaFoldDB" id="A0A486XVT6"/>
<evidence type="ECO:0000256" key="3">
    <source>
        <dbReference type="ARBA" id="ARBA00023145"/>
    </source>
</evidence>
<name>A0A486XVT6_9GAMM</name>
<dbReference type="Gene3D" id="1.10.439.10">
    <property type="entry name" value="Penicillin Amidohydrolase, domain 1"/>
    <property type="match status" value="1"/>
</dbReference>
<proteinExistence type="inferred from homology"/>
<dbReference type="InterPro" id="IPR002692">
    <property type="entry name" value="S45"/>
</dbReference>
<dbReference type="Gene3D" id="3.60.20.10">
    <property type="entry name" value="Glutamine Phosphoribosylpyrophosphate, subunit 1, domain 1"/>
    <property type="match status" value="1"/>
</dbReference>
<evidence type="ECO:0000256" key="4">
    <source>
        <dbReference type="ARBA" id="ARBA00038735"/>
    </source>
</evidence>
<feature type="active site" description="Nucleophile" evidence="5">
    <location>
        <position position="247"/>
    </location>
</feature>
<protein>
    <submittedName>
        <fullName evidence="7">Penicillin acylase II</fullName>
        <ecNumber evidence="7">3.5.1.11</ecNumber>
    </submittedName>
</protein>
<reference evidence="7" key="1">
    <citation type="submission" date="2019-04" db="EMBL/GenBank/DDBJ databases">
        <authorList>
            <person name="Brambilla D."/>
        </authorList>
    </citation>
    <scope>NUCLEOTIDE SEQUENCE</scope>
    <source>
        <strain evidence="7">BAL1</strain>
    </source>
</reference>
<dbReference type="SUPFAM" id="SSF56235">
    <property type="entry name" value="N-terminal nucleophile aminohydrolases (Ntn hydrolases)"/>
    <property type="match status" value="1"/>
</dbReference>
<feature type="binding site" evidence="6">
    <location>
        <position position="313"/>
    </location>
    <ligand>
        <name>Ca(2+)</name>
        <dbReference type="ChEBI" id="CHEBI:29108"/>
    </ligand>
</feature>
<dbReference type="EC" id="3.5.1.11" evidence="7"/>
<accession>A0A486XVT6</accession>
<evidence type="ECO:0000313" key="7">
    <source>
        <dbReference type="EMBL" id="VHO05856.1"/>
    </source>
</evidence>
<dbReference type="GO" id="GO:0008953">
    <property type="term" value="F:penicillin amidase activity"/>
    <property type="evidence" value="ECO:0007669"/>
    <property type="project" value="UniProtKB-EC"/>
</dbReference>
<keyword evidence="6" id="KW-0106">Calcium</keyword>
<dbReference type="GO" id="GO:0017000">
    <property type="term" value="P:antibiotic biosynthetic process"/>
    <property type="evidence" value="ECO:0007669"/>
    <property type="project" value="InterPro"/>
</dbReference>
<dbReference type="PANTHER" id="PTHR34218:SF4">
    <property type="entry name" value="ACYL-HOMOSERINE LACTONE ACYLASE QUIP"/>
    <property type="match status" value="1"/>
</dbReference>
<comment type="cofactor">
    <cofactor evidence="6">
        <name>Ca(2+)</name>
        <dbReference type="ChEBI" id="CHEBI:29108"/>
    </cofactor>
    <text evidence="6">Binds 1 Ca(2+) ion per dimer.</text>
</comment>
<dbReference type="Gene3D" id="2.30.120.10">
    <property type="match status" value="1"/>
</dbReference>
<dbReference type="GO" id="GO:0046872">
    <property type="term" value="F:metal ion binding"/>
    <property type="evidence" value="ECO:0007669"/>
    <property type="project" value="UniProtKB-KW"/>
</dbReference>
<dbReference type="InterPro" id="IPR014395">
    <property type="entry name" value="Pen/GL7ACA/AHL_acylase"/>
</dbReference>
<comment type="similarity">
    <text evidence="1">Belongs to the peptidase S45 family.</text>
</comment>
<dbReference type="PIRSF" id="PIRSF001227">
    <property type="entry name" value="Pen_acylase"/>
    <property type="match status" value="1"/>
</dbReference>
<keyword evidence="2 7" id="KW-0378">Hydrolase</keyword>
<dbReference type="InterPro" id="IPR023343">
    <property type="entry name" value="Penicillin_amidase_dom1"/>
</dbReference>
<evidence type="ECO:0000256" key="2">
    <source>
        <dbReference type="ARBA" id="ARBA00022801"/>
    </source>
</evidence>
<sequence>MSLIIFPLAVMLVLVRLYLGTSLPQSDYHNGEFKAYPELSIQRDAKGVPLISANELVGIYYGLGVAHAQDRLWQMELLRRRAAGRLSEVYGAQKLHADKFARTMGFYNQAKKDLSAMSAPTLAILNAYSNGVNYWLSHAKQLPLEFSVSGIKPQQWSSLDTVAIFKVYAFELNASFHKDYKNMQLLQLFGSDFHSYLFAGNGEANIDLASQLAFTPLKSNSLASLAELQKDFNFGGAFTAIDVIAASPKALQKDKASLTYTLFSGTEIPATQYYVRLSAESHKLAGVTLPGVPAVIFGDNGRISWVGSPALVDTQDLIVEQFNPSTPGEYLYGSEWLAVDRRVEAIKVKASFPSLLRNPIEDVQLTVQSTRNGPLLSALFDTDLPVSLMWTGFNSADTSYESILKLSHAEDWNAFVAASEGVIAPAMNFLYMDSEGNFGMATSGKVPVHRSGESKLPMRVDGDMHAGWTSVVAPLKMASLIKPEKGWFTVSSIESNSAAWGSFTQDGGLSLNELQSILAKAGMDDGKTLFPLLLDLVSKNNEIKTVIARLRDEVSTQHSSAVQQVVYAAWLAHYRKLLVLDAFEDNHILRVSAKHTSQWAAALPLDYLQQTLEVTASSCRTDLSETGFNCASLVEQAFDSAIEEISLFAGRDINNWTLDNLEHGELAHSIFGEINVIKSVTNQPIQHQISNAVLEPVFNEYEVGKGFVTKQTPAVKIIHHVNKNISTNVLLLRGQSGNMLSPWYENHHPISAELLNIK</sequence>
<dbReference type="Pfam" id="PF01804">
    <property type="entry name" value="Penicil_amidase"/>
    <property type="match status" value="1"/>
</dbReference>
<comment type="subunit">
    <text evidence="4">Heterodimer of an alpha subunit and a beta subunit processed from the same precursor.</text>
</comment>
<gene>
    <name evidence="7" type="ORF">BAL341_2942</name>
</gene>
<dbReference type="PANTHER" id="PTHR34218">
    <property type="entry name" value="PEPTIDASE S45 PENICILLIN AMIDASE"/>
    <property type="match status" value="1"/>
</dbReference>
<feature type="binding site" evidence="6">
    <location>
        <position position="316"/>
    </location>
    <ligand>
        <name>Ca(2+)</name>
        <dbReference type="ChEBI" id="CHEBI:29108"/>
    </ligand>
</feature>
<evidence type="ECO:0000256" key="5">
    <source>
        <dbReference type="PIRSR" id="PIRSR001227-1"/>
    </source>
</evidence>
<dbReference type="InterPro" id="IPR029055">
    <property type="entry name" value="Ntn_hydrolases_N"/>
</dbReference>
<evidence type="ECO:0000256" key="1">
    <source>
        <dbReference type="ARBA" id="ARBA00006586"/>
    </source>
</evidence>